<comment type="subcellular location">
    <subcellularLocation>
        <location evidence="1">Cell membrane</location>
        <topology evidence="1">Peripheral membrane protein</topology>
        <orientation evidence="1">Cytoplasmic side</orientation>
    </subcellularLocation>
</comment>
<evidence type="ECO:0000256" key="1">
    <source>
        <dbReference type="ARBA" id="ARBA00004413"/>
    </source>
</evidence>
<evidence type="ECO:0000256" key="6">
    <source>
        <dbReference type="ARBA" id="ARBA00022779"/>
    </source>
</evidence>
<evidence type="ECO:0000256" key="2">
    <source>
        <dbReference type="ARBA" id="ARBA00009226"/>
    </source>
</evidence>
<dbReference type="Pfam" id="PF01052">
    <property type="entry name" value="FliMN_C"/>
    <property type="match status" value="1"/>
</dbReference>
<proteinExistence type="inferred from homology"/>
<feature type="domain" description="Flagellar motor switch protein FliN-like C-terminal" evidence="8">
    <location>
        <begin position="33"/>
        <end position="106"/>
    </location>
</feature>
<dbReference type="AlphaFoldDB" id="A0A1H4C641"/>
<accession>A0A1H4C641</accession>
<dbReference type="GO" id="GO:0071973">
    <property type="term" value="P:bacterial-type flagellum-dependent cell motility"/>
    <property type="evidence" value="ECO:0007669"/>
    <property type="project" value="InterPro"/>
</dbReference>
<keyword evidence="10" id="KW-1185">Reference proteome</keyword>
<comment type="similarity">
    <text evidence="2">Belongs to the FliN/MopA/SpaO family.</text>
</comment>
<dbReference type="Proteomes" id="UP000198703">
    <property type="component" value="Unassembled WGS sequence"/>
</dbReference>
<evidence type="ECO:0000256" key="5">
    <source>
        <dbReference type="ARBA" id="ARBA00022500"/>
    </source>
</evidence>
<evidence type="ECO:0000256" key="7">
    <source>
        <dbReference type="ARBA" id="ARBA00023136"/>
    </source>
</evidence>
<organism evidence="9 10">
    <name type="scientific">Rubrimonas cliftonensis</name>
    <dbReference type="NCBI Taxonomy" id="89524"/>
    <lineage>
        <taxon>Bacteria</taxon>
        <taxon>Pseudomonadati</taxon>
        <taxon>Pseudomonadota</taxon>
        <taxon>Alphaproteobacteria</taxon>
        <taxon>Rhodobacterales</taxon>
        <taxon>Paracoccaceae</taxon>
        <taxon>Rubrimonas</taxon>
    </lineage>
</organism>
<keyword evidence="4" id="KW-1003">Cell membrane</keyword>
<keyword evidence="6" id="KW-0283">Flagellar rotation</keyword>
<dbReference type="PANTHER" id="PTHR43484">
    <property type="match status" value="1"/>
</dbReference>
<dbReference type="STRING" id="89524.SAMN05444370_106228"/>
<sequence length="112" mass="12095">MSNEEKLMSDDGFTFAAAEKLAGVEPGQSRGRAIYSVPIEVTVSVGKARPLIADIVALRRDSVLPLESRIEDPVEIYVGPQLIARGELQELEEEGGRLGVRLTEIMDLGNGS</sequence>
<keyword evidence="9" id="KW-0282">Flagellum</keyword>
<dbReference type="InterPro" id="IPR051469">
    <property type="entry name" value="FliN/MopA/SpaO"/>
</dbReference>
<keyword evidence="9" id="KW-0966">Cell projection</keyword>
<keyword evidence="7" id="KW-0472">Membrane</keyword>
<evidence type="ECO:0000256" key="4">
    <source>
        <dbReference type="ARBA" id="ARBA00022475"/>
    </source>
</evidence>
<dbReference type="EMBL" id="FNQM01000006">
    <property type="protein sequence ID" value="SEA55915.1"/>
    <property type="molecule type" value="Genomic_DNA"/>
</dbReference>
<dbReference type="InterPro" id="IPR001172">
    <property type="entry name" value="FliN_T3SS_HrcQb"/>
</dbReference>
<keyword evidence="5" id="KW-0145">Chemotaxis</keyword>
<evidence type="ECO:0000313" key="10">
    <source>
        <dbReference type="Proteomes" id="UP000198703"/>
    </source>
</evidence>
<dbReference type="PANTHER" id="PTHR43484:SF1">
    <property type="entry name" value="FLAGELLAR MOTOR SWITCH PROTEIN FLIN"/>
    <property type="match status" value="1"/>
</dbReference>
<evidence type="ECO:0000256" key="3">
    <source>
        <dbReference type="ARBA" id="ARBA00021897"/>
    </source>
</evidence>
<name>A0A1H4C641_9RHOB</name>
<dbReference type="Gene3D" id="2.30.330.10">
    <property type="entry name" value="SpoA-like"/>
    <property type="match status" value="1"/>
</dbReference>
<evidence type="ECO:0000259" key="8">
    <source>
        <dbReference type="Pfam" id="PF01052"/>
    </source>
</evidence>
<evidence type="ECO:0000313" key="9">
    <source>
        <dbReference type="EMBL" id="SEA55915.1"/>
    </source>
</evidence>
<dbReference type="GO" id="GO:0005886">
    <property type="term" value="C:plasma membrane"/>
    <property type="evidence" value="ECO:0007669"/>
    <property type="project" value="UniProtKB-SubCell"/>
</dbReference>
<dbReference type="InterPro" id="IPR036429">
    <property type="entry name" value="SpoA-like_sf"/>
</dbReference>
<keyword evidence="9" id="KW-0969">Cilium</keyword>
<gene>
    <name evidence="9" type="ORF">SAMN05444370_106228</name>
</gene>
<dbReference type="GO" id="GO:0006935">
    <property type="term" value="P:chemotaxis"/>
    <property type="evidence" value="ECO:0007669"/>
    <property type="project" value="UniProtKB-KW"/>
</dbReference>
<dbReference type="GO" id="GO:0003774">
    <property type="term" value="F:cytoskeletal motor activity"/>
    <property type="evidence" value="ECO:0007669"/>
    <property type="project" value="InterPro"/>
</dbReference>
<dbReference type="PRINTS" id="PR00956">
    <property type="entry name" value="FLGMOTORFLIN"/>
</dbReference>
<protein>
    <recommendedName>
        <fullName evidence="3">Flagellar motor switch protein FliN</fullName>
    </recommendedName>
</protein>
<dbReference type="SUPFAM" id="SSF101801">
    <property type="entry name" value="Surface presentation of antigens (SPOA)"/>
    <property type="match status" value="1"/>
</dbReference>
<reference evidence="9 10" key="1">
    <citation type="submission" date="2016-10" db="EMBL/GenBank/DDBJ databases">
        <authorList>
            <person name="de Groot N.N."/>
        </authorList>
    </citation>
    <scope>NUCLEOTIDE SEQUENCE [LARGE SCALE GENOMIC DNA]</scope>
    <source>
        <strain evidence="9 10">DSM 15345</strain>
    </source>
</reference>
<dbReference type="InterPro" id="IPR001543">
    <property type="entry name" value="FliN-like_C"/>
</dbReference>
<dbReference type="GO" id="GO:0009425">
    <property type="term" value="C:bacterial-type flagellum basal body"/>
    <property type="evidence" value="ECO:0007669"/>
    <property type="project" value="InterPro"/>
</dbReference>